<dbReference type="Gene3D" id="1.10.100.10">
    <property type="entry name" value="Insulin-like"/>
    <property type="match status" value="1"/>
</dbReference>
<accession>A0A7J7IR05</accession>
<dbReference type="InterPro" id="IPR016179">
    <property type="entry name" value="Insulin-like"/>
</dbReference>
<evidence type="ECO:0000313" key="3">
    <source>
        <dbReference type="Proteomes" id="UP000593567"/>
    </source>
</evidence>
<evidence type="ECO:0000313" key="2">
    <source>
        <dbReference type="EMBL" id="KAF6016379.1"/>
    </source>
</evidence>
<dbReference type="SUPFAM" id="SSF56994">
    <property type="entry name" value="Insulin-like"/>
    <property type="match status" value="1"/>
</dbReference>
<dbReference type="OrthoDB" id="6139049at2759"/>
<protein>
    <recommendedName>
        <fullName evidence="1">Insulin-like domain-containing protein</fullName>
    </recommendedName>
</protein>
<dbReference type="AlphaFoldDB" id="A0A7J7IR05"/>
<evidence type="ECO:0000259" key="1">
    <source>
        <dbReference type="SMART" id="SM00078"/>
    </source>
</evidence>
<sequence>MFGGTSAEEYKVCTIKDSPNPRGMCGSQVFKQIYVICNGNIYSSGFLTSPDRRAIRPHVSDISSNRNTANSFLSQSKRQFEFLEDERDARMMGIHCECCIHTCTLEEKQEYCGSKRRRKRSASKLVKRFEAQLKSLPKYPNFEQMAASPAVQALNRQKRVNVRHKEMKIKWQ</sequence>
<organism evidence="2 3">
    <name type="scientific">Bugula neritina</name>
    <name type="common">Brown bryozoan</name>
    <name type="synonym">Sertularia neritina</name>
    <dbReference type="NCBI Taxonomy" id="10212"/>
    <lineage>
        <taxon>Eukaryota</taxon>
        <taxon>Metazoa</taxon>
        <taxon>Spiralia</taxon>
        <taxon>Lophotrochozoa</taxon>
        <taxon>Bryozoa</taxon>
        <taxon>Gymnolaemata</taxon>
        <taxon>Cheilostomatida</taxon>
        <taxon>Flustrina</taxon>
        <taxon>Buguloidea</taxon>
        <taxon>Bugulidae</taxon>
        <taxon>Bugula</taxon>
    </lineage>
</organism>
<dbReference type="GO" id="GO:0005179">
    <property type="term" value="F:hormone activity"/>
    <property type="evidence" value="ECO:0007669"/>
    <property type="project" value="InterPro"/>
</dbReference>
<name>A0A7J7IR05_BUGNE</name>
<dbReference type="EMBL" id="VXIV02003546">
    <property type="protein sequence ID" value="KAF6016379.1"/>
    <property type="molecule type" value="Genomic_DNA"/>
</dbReference>
<dbReference type="Pfam" id="PF00049">
    <property type="entry name" value="Insulin"/>
    <property type="match status" value="1"/>
</dbReference>
<reference evidence="2" key="1">
    <citation type="submission" date="2020-06" db="EMBL/GenBank/DDBJ databases">
        <title>Draft genome of Bugula neritina, a colonial animal packing powerful symbionts and potential medicines.</title>
        <authorList>
            <person name="Rayko M."/>
        </authorList>
    </citation>
    <scope>NUCLEOTIDE SEQUENCE [LARGE SCALE GENOMIC DNA]</scope>
    <source>
        <strain evidence="2">Kwan_BN1</strain>
    </source>
</reference>
<proteinExistence type="predicted"/>
<feature type="domain" description="Insulin-like" evidence="1">
    <location>
        <begin position="22"/>
        <end position="112"/>
    </location>
</feature>
<keyword evidence="3" id="KW-1185">Reference proteome</keyword>
<dbReference type="SMART" id="SM00078">
    <property type="entry name" value="IlGF"/>
    <property type="match status" value="1"/>
</dbReference>
<dbReference type="InterPro" id="IPR036438">
    <property type="entry name" value="Insulin-like_sf"/>
</dbReference>
<dbReference type="GO" id="GO:0005576">
    <property type="term" value="C:extracellular region"/>
    <property type="evidence" value="ECO:0007669"/>
    <property type="project" value="InterPro"/>
</dbReference>
<dbReference type="Proteomes" id="UP000593567">
    <property type="component" value="Unassembled WGS sequence"/>
</dbReference>
<comment type="caution">
    <text evidence="2">The sequence shown here is derived from an EMBL/GenBank/DDBJ whole genome shotgun (WGS) entry which is preliminary data.</text>
</comment>
<gene>
    <name evidence="2" type="ORF">EB796_025308</name>
</gene>